<dbReference type="InParanoid" id="F0S0L1"/>
<evidence type="ECO:0000256" key="2">
    <source>
        <dbReference type="ARBA" id="ARBA00023136"/>
    </source>
</evidence>
<feature type="domain" description="Outer membrane lipoprotein BamD-like" evidence="5">
    <location>
        <begin position="24"/>
        <end position="206"/>
    </location>
</feature>
<evidence type="ECO:0000313" key="7">
    <source>
        <dbReference type="Proteomes" id="UP000007102"/>
    </source>
</evidence>
<evidence type="ECO:0000256" key="1">
    <source>
        <dbReference type="ARBA" id="ARBA00022729"/>
    </source>
</evidence>
<dbReference type="KEGG" id="dte:Dester_0080"/>
<gene>
    <name evidence="6" type="ordered locus">Dester_0080</name>
</gene>
<keyword evidence="2" id="KW-0472">Membrane</keyword>
<keyword evidence="7" id="KW-1185">Reference proteome</keyword>
<dbReference type="RefSeq" id="WP_013637699.1">
    <property type="nucleotide sequence ID" value="NC_015185.1"/>
</dbReference>
<dbReference type="STRING" id="868864.Dester_0080"/>
<dbReference type="InterPro" id="IPR017689">
    <property type="entry name" value="BamD"/>
</dbReference>
<dbReference type="SUPFAM" id="SSF48452">
    <property type="entry name" value="TPR-like"/>
    <property type="match status" value="1"/>
</dbReference>
<dbReference type="Proteomes" id="UP000007102">
    <property type="component" value="Chromosome"/>
</dbReference>
<dbReference type="HOGENOM" id="CLU_879203_0_0_0"/>
<dbReference type="AlphaFoldDB" id="F0S0L1"/>
<accession>F0S0L1</accession>
<feature type="coiled-coil region" evidence="4">
    <location>
        <begin position="208"/>
        <end position="257"/>
    </location>
</feature>
<reference evidence="7" key="2">
    <citation type="submission" date="2011-02" db="EMBL/GenBank/DDBJ databases">
        <title>The complete genome of Desulfurobacterium thermolithotrophum DSM 11699.</title>
        <authorList>
            <consortium name="US DOE Joint Genome Institute (JGI-PGF)"/>
            <person name="Lucas S."/>
            <person name="Copeland A."/>
            <person name="Lapidus A."/>
            <person name="Bruce D."/>
            <person name="Goodwin L."/>
            <person name="Pitluck S."/>
            <person name="Kyrpides N."/>
            <person name="Mavromatis K."/>
            <person name="Pagani I."/>
            <person name="Ivanova N."/>
            <person name="Mikhailova N."/>
            <person name="Daligault H."/>
            <person name="Detter J.C."/>
            <person name="Tapia R."/>
            <person name="Han C."/>
            <person name="Land M."/>
            <person name="Hauser L."/>
            <person name="Markowitz V."/>
            <person name="Cheng J.-F."/>
            <person name="Hugenholtz P."/>
            <person name="Woyke T."/>
            <person name="Wu D."/>
            <person name="Spring S."/>
            <person name="Brambilla E."/>
            <person name="Klenk H.-P."/>
            <person name="Eisen J.A."/>
        </authorList>
    </citation>
    <scope>NUCLEOTIDE SEQUENCE [LARGE SCALE GENOMIC DNA]</scope>
    <source>
        <strain evidence="7">DSM 11699 / BSA</strain>
    </source>
</reference>
<dbReference type="InterPro" id="IPR011990">
    <property type="entry name" value="TPR-like_helical_dom_sf"/>
</dbReference>
<keyword evidence="3" id="KW-0998">Cell outer membrane</keyword>
<evidence type="ECO:0000256" key="4">
    <source>
        <dbReference type="SAM" id="Coils"/>
    </source>
</evidence>
<keyword evidence="4" id="KW-0175">Coiled coil</keyword>
<evidence type="ECO:0000259" key="5">
    <source>
        <dbReference type="Pfam" id="PF13525"/>
    </source>
</evidence>
<organism evidence="6 7">
    <name type="scientific">Desulfurobacterium thermolithotrophum (strain DSM 11699 / BSA)</name>
    <dbReference type="NCBI Taxonomy" id="868864"/>
    <lineage>
        <taxon>Bacteria</taxon>
        <taxon>Pseudomonadati</taxon>
        <taxon>Aquificota</taxon>
        <taxon>Aquificia</taxon>
        <taxon>Desulfurobacteriales</taxon>
        <taxon>Desulfurobacteriaceae</taxon>
        <taxon>Desulfurobacterium</taxon>
    </lineage>
</organism>
<dbReference type="EMBL" id="CP002543">
    <property type="protein sequence ID" value="ADY72739.1"/>
    <property type="molecule type" value="Genomic_DNA"/>
</dbReference>
<dbReference type="InterPro" id="IPR039565">
    <property type="entry name" value="BamD-like"/>
</dbReference>
<protein>
    <submittedName>
        <fullName evidence="6">Outer membrane assembly lipoprotein YfiO</fullName>
    </submittedName>
</protein>
<proteinExistence type="predicted"/>
<name>F0S0L1_DESTD</name>
<evidence type="ECO:0000313" key="6">
    <source>
        <dbReference type="EMBL" id="ADY72739.1"/>
    </source>
</evidence>
<dbReference type="OrthoDB" id="11267at2"/>
<evidence type="ECO:0000256" key="3">
    <source>
        <dbReference type="ARBA" id="ARBA00023237"/>
    </source>
</evidence>
<dbReference type="Gene3D" id="1.25.40.10">
    <property type="entry name" value="Tetratricopeptide repeat domain"/>
    <property type="match status" value="1"/>
</dbReference>
<keyword evidence="6" id="KW-0449">Lipoprotein</keyword>
<dbReference type="PROSITE" id="PS51257">
    <property type="entry name" value="PROKAR_LIPOPROTEIN"/>
    <property type="match status" value="1"/>
</dbReference>
<dbReference type="NCBIfam" id="TIGR03302">
    <property type="entry name" value="OM_YfiO"/>
    <property type="match status" value="1"/>
</dbReference>
<keyword evidence="1" id="KW-0732">Signal</keyword>
<dbReference type="Pfam" id="PF13525">
    <property type="entry name" value="YfiO"/>
    <property type="match status" value="1"/>
</dbReference>
<dbReference type="eggNOG" id="COG4105">
    <property type="taxonomic scope" value="Bacteria"/>
</dbReference>
<sequence length="316" mass="36896">MRKGIIFFVCLLFLFSCEKIPRTAEGLYQEGMKAAKEGDWGKSTEMLEKALEGELPPSKQELAKITLANSYFNDQDFENAALNYEEFLDLYPASPRAKDALFRLGISYLNLVKGPQWDQTFTKKAIRAFEKFVKEFPNDPRVEKAKIYKNIARKILAENEVYIGGTYDMLHKFTASINRYKIVKEKYRDVESLDRIDYLIGRAYFFTDIQAKEEIDRLKRQLDKEKEKLNSSDPEAKKVAENRIRLVEKDIEKWQKIAKKNKEIGKRILTEVAAKYPNSTYGIKAKRILEGEKILNVEPVINPLKRSIWWKIKETL</sequence>
<reference evidence="6 7" key="1">
    <citation type="journal article" date="2011" name="Stand. Genomic Sci.">
        <title>Complete genome sequence of the thermophilic sulfur-reducer Desulfurobacterium thermolithotrophum type strain (BSA(T)) from a deep-sea hydrothermal vent.</title>
        <authorList>
            <person name="Goker M."/>
            <person name="Daligault H."/>
            <person name="Mwirichia R."/>
            <person name="Lapidus A."/>
            <person name="Lucas S."/>
            <person name="Deshpande S."/>
            <person name="Pagani I."/>
            <person name="Tapia R."/>
            <person name="Cheng J.F."/>
            <person name="Goodwin L."/>
            <person name="Pitluck S."/>
            <person name="Liolios K."/>
            <person name="Ivanova N."/>
            <person name="Mavromatis K."/>
            <person name="Mikhailova N."/>
            <person name="Pati A."/>
            <person name="Chen A."/>
            <person name="Palaniappan K."/>
            <person name="Han C."/>
            <person name="Land M."/>
            <person name="Hauser L."/>
            <person name="Pan C."/>
            <person name="Brambilla E.M."/>
            <person name="Rohde M."/>
            <person name="Spring S."/>
            <person name="Sikorski J."/>
            <person name="Wirth R."/>
            <person name="Detter J.C."/>
            <person name="Woyke T."/>
            <person name="Bristow J."/>
            <person name="Eisen J.A."/>
            <person name="Markowitz V."/>
            <person name="Hugenholtz P."/>
            <person name="Kyrpides N.C."/>
            <person name="Klenk H.P."/>
        </authorList>
    </citation>
    <scope>NUCLEOTIDE SEQUENCE [LARGE SCALE GENOMIC DNA]</scope>
    <source>
        <strain evidence="7">DSM 11699 / BSA</strain>
    </source>
</reference>